<evidence type="ECO:0000256" key="3">
    <source>
        <dbReference type="ARBA" id="ARBA00022598"/>
    </source>
</evidence>
<dbReference type="InterPro" id="IPR041440">
    <property type="entry name" value="HypF_C"/>
</dbReference>
<dbReference type="InterPro" id="IPR017968">
    <property type="entry name" value="Acylphosphatase_CS"/>
</dbReference>
<dbReference type="Pfam" id="PF17788">
    <property type="entry name" value="HypF_C"/>
    <property type="match status" value="1"/>
</dbReference>
<evidence type="ECO:0000256" key="4">
    <source>
        <dbReference type="ARBA" id="ARBA00022723"/>
    </source>
</evidence>
<dbReference type="InterPro" id="IPR017945">
    <property type="entry name" value="DHBP_synth_RibB-like_a/b_dom"/>
</dbReference>
<dbReference type="AlphaFoldDB" id="A0A6G4WK95"/>
<evidence type="ECO:0000256" key="5">
    <source>
        <dbReference type="ARBA" id="ARBA00022771"/>
    </source>
</evidence>
<feature type="active site" evidence="9">
    <location>
        <position position="27"/>
    </location>
</feature>
<sequence length="785" mass="83662">MGAPLAEPAVEGRLVRVTGLVQGVGFRPTVWRIAAAMGLSGHVRNDAAGVEIALWCSDAEFETFADRLKAECPPLARIDGVEATKLDGPLPAGGFVIAASAGGQVKTGIVPDAACCPECLAEVLDPKDRRYFYPFANCTHCGPRLSIVKAIPYDRGSTSMARFSMCEECRAEYENPADRRFHAQPIACPACGPRVWLEGPYRVVIGGASQTVIREAAALIGEGRIVAIKGVGGFHLACGATDEAAVARLRARKKRGGRPFALMARDLEQLAEFAELSGQERAALASRAAPIVLVKRRDSCGVAAGVAPQHDRLGFMLPYTPLHHLLLRALDGPVVMTSGNRSGEPQCTDNDEARRELAGIADFWLMHDREIVNRLDDSVVRRDGHDISVLRRARGFAPEPLALPAGFDGPIRALATGGDLKAAFCLAGGGKALMSQHLGDLDELKNQEAWGQALGLYRSLFDTKPDLIVADRHPGYRSTRLAMELARETAARFVQVQHHHAHLASCLAQHGRAIDAPPVLGIILDGLGYGDDGTIWGGEFLLGGYRGFRRLAYFEPVAMPGGDKASIEPWRNAYSHLRAAFGPDFLARLPADLPFVRALAEKPLGVLDRMIERGVNAPLASSAGRLFDACAAVLGICFERQSYEGQAGMEMEALASPFMDAAEAWPATSPKGPVICWKGLWEALLRDQASGVETGLIAARFHRTLIEIISRKAIGLTEENGVATVALSGGAFQNRLLLEGVLAELTVGGLEGLAHASVPANDGGLALGQATIGLALSLPRLSLGA</sequence>
<name>A0A6G4WK95_9HYPH</name>
<dbReference type="Gene3D" id="3.90.870.50">
    <property type="match status" value="1"/>
</dbReference>
<dbReference type="InterPro" id="IPR055128">
    <property type="entry name" value="HypF_C_2"/>
</dbReference>
<keyword evidence="5" id="KW-0863">Zinc-finger</keyword>
<dbReference type="PANTHER" id="PTHR42959:SF1">
    <property type="entry name" value="CARBAMOYLTRANSFERASE HYPF"/>
    <property type="match status" value="1"/>
</dbReference>
<dbReference type="InterPro" id="IPR006070">
    <property type="entry name" value="Sua5-like_dom"/>
</dbReference>
<dbReference type="GO" id="GO:0051604">
    <property type="term" value="P:protein maturation"/>
    <property type="evidence" value="ECO:0007669"/>
    <property type="project" value="TreeGrafter"/>
</dbReference>
<comment type="caution">
    <text evidence="12">The sequence shown here is derived from an EMBL/GenBank/DDBJ whole genome shotgun (WGS) entry which is preliminary data.</text>
</comment>
<dbReference type="InterPro" id="IPR011125">
    <property type="entry name" value="Znf_HypF"/>
</dbReference>
<dbReference type="GO" id="GO:0008270">
    <property type="term" value="F:zinc ion binding"/>
    <property type="evidence" value="ECO:0007669"/>
    <property type="project" value="UniProtKB-KW"/>
</dbReference>
<evidence type="ECO:0000256" key="8">
    <source>
        <dbReference type="PIRNR" id="PIRNR006256"/>
    </source>
</evidence>
<keyword evidence="13" id="KW-1185">Reference proteome</keyword>
<dbReference type="GO" id="GO:0003998">
    <property type="term" value="F:acylphosphatase activity"/>
    <property type="evidence" value="ECO:0007669"/>
    <property type="project" value="UniProtKB-EC"/>
</dbReference>
<comment type="pathway">
    <text evidence="1 8">Protein modification; [NiFe] hydrogenase maturation.</text>
</comment>
<keyword evidence="3" id="KW-0436">Ligase</keyword>
<dbReference type="Proteomes" id="UP001642900">
    <property type="component" value="Unassembled WGS sequence"/>
</dbReference>
<dbReference type="Pfam" id="PF22521">
    <property type="entry name" value="HypF_C_2"/>
    <property type="match status" value="1"/>
</dbReference>
<keyword evidence="4" id="KW-0479">Metal-binding</keyword>
<feature type="domain" description="YrdC-like" evidence="11">
    <location>
        <begin position="210"/>
        <end position="395"/>
    </location>
</feature>
<dbReference type="PIRSF" id="PIRSF006256">
    <property type="entry name" value="CMPcnvr_hdrg_mat"/>
    <property type="match status" value="1"/>
</dbReference>
<protein>
    <recommendedName>
        <fullName evidence="8">Carbamoyltransferase HypF</fullName>
        <ecNumber evidence="8">6.2.-.-</ecNumber>
    </recommendedName>
</protein>
<dbReference type="GO" id="GO:0003725">
    <property type="term" value="F:double-stranded RNA binding"/>
    <property type="evidence" value="ECO:0007669"/>
    <property type="project" value="InterPro"/>
</dbReference>
<evidence type="ECO:0000259" key="11">
    <source>
        <dbReference type="PROSITE" id="PS51163"/>
    </source>
</evidence>
<keyword evidence="6" id="KW-0862">Zinc</keyword>
<comment type="catalytic activity">
    <reaction evidence="9">
        <text>an acyl phosphate + H2O = a carboxylate + phosphate + H(+)</text>
        <dbReference type="Rhea" id="RHEA:14965"/>
        <dbReference type="ChEBI" id="CHEBI:15377"/>
        <dbReference type="ChEBI" id="CHEBI:15378"/>
        <dbReference type="ChEBI" id="CHEBI:29067"/>
        <dbReference type="ChEBI" id="CHEBI:43474"/>
        <dbReference type="ChEBI" id="CHEBI:59918"/>
        <dbReference type="EC" id="3.6.1.7"/>
    </reaction>
</comment>
<dbReference type="SUPFAM" id="SSF55821">
    <property type="entry name" value="YrdC/RibB"/>
    <property type="match status" value="1"/>
</dbReference>
<dbReference type="Pfam" id="PF00708">
    <property type="entry name" value="Acylphosphatase"/>
    <property type="match status" value="1"/>
</dbReference>
<dbReference type="UniPathway" id="UPA00335"/>
<comment type="function">
    <text evidence="8">Involved in the maturation of [NiFe] hydrogenases. Along with HypE, it catalyzes the synthesis of the CN ligands of the active site iron of [NiFe]-hydrogenases. HypF functions as a carbamoyl transferase using carbamoylphosphate as a substrate and transferring the carboxamido moiety in an ATP-dependent reaction to the thiolate of the C-terminal cysteine of HypE yielding a protein-S-carboxamide.</text>
</comment>
<organism evidence="12 13">
    <name type="scientific">Allomesorhizobium camelthorni</name>
    <dbReference type="NCBI Taxonomy" id="475069"/>
    <lineage>
        <taxon>Bacteria</taxon>
        <taxon>Pseudomonadati</taxon>
        <taxon>Pseudomonadota</taxon>
        <taxon>Alphaproteobacteria</taxon>
        <taxon>Hyphomicrobiales</taxon>
        <taxon>Phyllobacteriaceae</taxon>
        <taxon>Allomesorhizobium</taxon>
    </lineage>
</organism>
<dbReference type="InterPro" id="IPR001792">
    <property type="entry name" value="Acylphosphatase-like_dom"/>
</dbReference>
<feature type="active site" evidence="9">
    <location>
        <position position="45"/>
    </location>
</feature>
<dbReference type="NCBIfam" id="TIGR00143">
    <property type="entry name" value="hypF"/>
    <property type="match status" value="1"/>
</dbReference>
<dbReference type="Gene3D" id="3.30.110.120">
    <property type="match status" value="1"/>
</dbReference>
<dbReference type="InterPro" id="IPR004421">
    <property type="entry name" value="Carbamoyltransferase_HypF"/>
</dbReference>
<dbReference type="PROSITE" id="PS51160">
    <property type="entry name" value="ACYLPHOSPHATASE_3"/>
    <property type="match status" value="1"/>
</dbReference>
<dbReference type="RefSeq" id="WP_165032843.1">
    <property type="nucleotide sequence ID" value="NZ_JAAKZF010000054.1"/>
</dbReference>
<keyword evidence="9" id="KW-0378">Hydrolase</keyword>
<dbReference type="GO" id="GO:0016743">
    <property type="term" value="F:carboxyl- or carbamoyltransferase activity"/>
    <property type="evidence" value="ECO:0007669"/>
    <property type="project" value="UniProtKB-UniRule"/>
</dbReference>
<dbReference type="EC" id="6.2.-.-" evidence="8"/>
<proteinExistence type="inferred from homology"/>
<reference evidence="12 13" key="1">
    <citation type="submission" date="2020-02" db="EMBL/GenBank/DDBJ databases">
        <title>Genome sequence of strain CCNWXJ40-4.</title>
        <authorList>
            <person name="Gao J."/>
            <person name="Sun J."/>
        </authorList>
    </citation>
    <scope>NUCLEOTIDE SEQUENCE [LARGE SCALE GENOMIC DNA]</scope>
    <source>
        <strain evidence="12 13">CCNWXJ 40-4</strain>
    </source>
</reference>
<comment type="catalytic activity">
    <reaction evidence="7 8">
        <text>C-terminal L-cysteinyl-[HypE protein] + carbamoyl phosphate + ATP + H2O = C-terminal S-carboxamide-L-cysteinyl-[HypE protein] + AMP + phosphate + diphosphate + H(+)</text>
        <dbReference type="Rhea" id="RHEA:55636"/>
        <dbReference type="Rhea" id="RHEA-COMP:14247"/>
        <dbReference type="Rhea" id="RHEA-COMP:14392"/>
        <dbReference type="ChEBI" id="CHEBI:15377"/>
        <dbReference type="ChEBI" id="CHEBI:15378"/>
        <dbReference type="ChEBI" id="CHEBI:30616"/>
        <dbReference type="ChEBI" id="CHEBI:33019"/>
        <dbReference type="ChEBI" id="CHEBI:43474"/>
        <dbReference type="ChEBI" id="CHEBI:58228"/>
        <dbReference type="ChEBI" id="CHEBI:76913"/>
        <dbReference type="ChEBI" id="CHEBI:139126"/>
        <dbReference type="ChEBI" id="CHEBI:456215"/>
    </reaction>
</comment>
<dbReference type="SUPFAM" id="SSF54975">
    <property type="entry name" value="Acylphosphatase/BLUF domain-like"/>
    <property type="match status" value="1"/>
</dbReference>
<evidence type="ECO:0000313" key="12">
    <source>
        <dbReference type="EMBL" id="NGO54507.1"/>
    </source>
</evidence>
<dbReference type="PANTHER" id="PTHR42959">
    <property type="entry name" value="CARBAMOYLTRANSFERASE"/>
    <property type="match status" value="1"/>
</dbReference>
<gene>
    <name evidence="12" type="primary">hypF</name>
    <name evidence="12" type="ORF">G6N73_25825</name>
</gene>
<evidence type="ECO:0000256" key="9">
    <source>
        <dbReference type="PROSITE-ProRule" id="PRU00520"/>
    </source>
</evidence>
<evidence type="ECO:0000256" key="6">
    <source>
        <dbReference type="ARBA" id="ARBA00022833"/>
    </source>
</evidence>
<accession>A0A6G4WK95</accession>
<dbReference type="PROSITE" id="PS51163">
    <property type="entry name" value="YRDC"/>
    <property type="match status" value="1"/>
</dbReference>
<evidence type="ECO:0000259" key="10">
    <source>
        <dbReference type="PROSITE" id="PS51160"/>
    </source>
</evidence>
<evidence type="ECO:0000256" key="7">
    <source>
        <dbReference type="ARBA" id="ARBA00048220"/>
    </source>
</evidence>
<dbReference type="InterPro" id="IPR051060">
    <property type="entry name" value="Carbamoyltrans_HypF-like"/>
</dbReference>
<dbReference type="Gene3D" id="3.30.420.40">
    <property type="match status" value="1"/>
</dbReference>
<evidence type="ECO:0000256" key="2">
    <source>
        <dbReference type="ARBA" id="ARBA00008097"/>
    </source>
</evidence>
<dbReference type="GO" id="GO:0016874">
    <property type="term" value="F:ligase activity"/>
    <property type="evidence" value="ECO:0007669"/>
    <property type="project" value="UniProtKB-UniRule"/>
</dbReference>
<dbReference type="EMBL" id="JAAKZF010000054">
    <property type="protein sequence ID" value="NGO54507.1"/>
    <property type="molecule type" value="Genomic_DNA"/>
</dbReference>
<dbReference type="Gene3D" id="3.30.420.360">
    <property type="match status" value="1"/>
</dbReference>
<evidence type="ECO:0000313" key="13">
    <source>
        <dbReference type="Proteomes" id="UP001642900"/>
    </source>
</evidence>
<dbReference type="Pfam" id="PF07503">
    <property type="entry name" value="zf-HYPF"/>
    <property type="match status" value="2"/>
</dbReference>
<dbReference type="Pfam" id="PF01300">
    <property type="entry name" value="Sua5_yciO_yrdC"/>
    <property type="match status" value="1"/>
</dbReference>
<feature type="domain" description="Acylphosphatase-like" evidence="10">
    <location>
        <begin position="12"/>
        <end position="99"/>
    </location>
</feature>
<dbReference type="PROSITE" id="PS00150">
    <property type="entry name" value="ACYLPHOSPHATASE_1"/>
    <property type="match status" value="1"/>
</dbReference>
<comment type="similarity">
    <text evidence="2 8">Belongs to the carbamoyltransferase HypF family.</text>
</comment>
<dbReference type="InterPro" id="IPR036046">
    <property type="entry name" value="Acylphosphatase-like_dom_sf"/>
</dbReference>
<evidence type="ECO:0000256" key="1">
    <source>
        <dbReference type="ARBA" id="ARBA00004711"/>
    </source>
</evidence>